<organism evidence="1 2">
    <name type="scientific">Hyalomma asiaticum</name>
    <name type="common">Tick</name>
    <dbReference type="NCBI Taxonomy" id="266040"/>
    <lineage>
        <taxon>Eukaryota</taxon>
        <taxon>Metazoa</taxon>
        <taxon>Ecdysozoa</taxon>
        <taxon>Arthropoda</taxon>
        <taxon>Chelicerata</taxon>
        <taxon>Arachnida</taxon>
        <taxon>Acari</taxon>
        <taxon>Parasitiformes</taxon>
        <taxon>Ixodida</taxon>
        <taxon>Ixodoidea</taxon>
        <taxon>Ixodidae</taxon>
        <taxon>Hyalomminae</taxon>
        <taxon>Hyalomma</taxon>
    </lineage>
</organism>
<comment type="caution">
    <text evidence="1">The sequence shown here is derived from an EMBL/GenBank/DDBJ whole genome shotgun (WGS) entry which is preliminary data.</text>
</comment>
<sequence>MQCSQGKRVGPSPALSVFASSRWVGDTPRLGGLVDTLRSIDPARQKTLARVMDVLGMNAMKSCGDPFGFQNPNSLQTKFFLHDFLSVDGPLIWREKFADKSGAKIFLCRRRQCRRHLKLALRG</sequence>
<protein>
    <submittedName>
        <fullName evidence="1">Uncharacterized protein</fullName>
    </submittedName>
</protein>
<keyword evidence="2" id="KW-1185">Reference proteome</keyword>
<proteinExistence type="predicted"/>
<dbReference type="Proteomes" id="UP000821845">
    <property type="component" value="Chromosome 9"/>
</dbReference>
<evidence type="ECO:0000313" key="1">
    <source>
        <dbReference type="EMBL" id="KAH6923022.1"/>
    </source>
</evidence>
<accession>A0ACB7RMG1</accession>
<dbReference type="EMBL" id="CM023489">
    <property type="protein sequence ID" value="KAH6923022.1"/>
    <property type="molecule type" value="Genomic_DNA"/>
</dbReference>
<evidence type="ECO:0000313" key="2">
    <source>
        <dbReference type="Proteomes" id="UP000821845"/>
    </source>
</evidence>
<reference evidence="1" key="1">
    <citation type="submission" date="2020-05" db="EMBL/GenBank/DDBJ databases">
        <title>Large-scale comparative analyses of tick genomes elucidate their genetic diversity and vector capacities.</title>
        <authorList>
            <person name="Jia N."/>
            <person name="Wang J."/>
            <person name="Shi W."/>
            <person name="Du L."/>
            <person name="Sun Y."/>
            <person name="Zhan W."/>
            <person name="Jiang J."/>
            <person name="Wang Q."/>
            <person name="Zhang B."/>
            <person name="Ji P."/>
            <person name="Sakyi L.B."/>
            <person name="Cui X."/>
            <person name="Yuan T."/>
            <person name="Jiang B."/>
            <person name="Yang W."/>
            <person name="Lam T.T.-Y."/>
            <person name="Chang Q."/>
            <person name="Ding S."/>
            <person name="Wang X."/>
            <person name="Zhu J."/>
            <person name="Ruan X."/>
            <person name="Zhao L."/>
            <person name="Wei J."/>
            <person name="Que T."/>
            <person name="Du C."/>
            <person name="Cheng J."/>
            <person name="Dai P."/>
            <person name="Han X."/>
            <person name="Huang E."/>
            <person name="Gao Y."/>
            <person name="Liu J."/>
            <person name="Shao H."/>
            <person name="Ye R."/>
            <person name="Li L."/>
            <person name="Wei W."/>
            <person name="Wang X."/>
            <person name="Wang C."/>
            <person name="Yang T."/>
            <person name="Huo Q."/>
            <person name="Li W."/>
            <person name="Guo W."/>
            <person name="Chen H."/>
            <person name="Zhou L."/>
            <person name="Ni X."/>
            <person name="Tian J."/>
            <person name="Zhou Y."/>
            <person name="Sheng Y."/>
            <person name="Liu T."/>
            <person name="Pan Y."/>
            <person name="Xia L."/>
            <person name="Li J."/>
            <person name="Zhao F."/>
            <person name="Cao W."/>
        </authorList>
    </citation>
    <scope>NUCLEOTIDE SEQUENCE</scope>
    <source>
        <strain evidence="1">Hyas-2018</strain>
    </source>
</reference>
<gene>
    <name evidence="1" type="ORF">HPB50_020746</name>
</gene>
<name>A0ACB7RMG1_HYAAI</name>